<keyword evidence="1" id="KW-0812">Transmembrane</keyword>
<gene>
    <name evidence="2" type="ORF">CBF30_05765</name>
</gene>
<keyword evidence="3" id="KW-1185">Reference proteome</keyword>
<comment type="caution">
    <text evidence="2">The sequence shown here is derived from an EMBL/GenBank/DDBJ whole genome shotgun (WGS) entry which is preliminary data.</text>
</comment>
<reference evidence="2 3" key="1">
    <citation type="submission" date="2017-05" db="EMBL/GenBank/DDBJ databases">
        <title>Vagococcus spp. assemblies.</title>
        <authorList>
            <person name="Gulvik C.A."/>
        </authorList>
    </citation>
    <scope>NUCLEOTIDE SEQUENCE [LARGE SCALE GENOMIC DNA]</scope>
    <source>
        <strain evidence="2 3">DSM 24756</strain>
    </source>
</reference>
<feature type="transmembrane region" description="Helical" evidence="1">
    <location>
        <begin position="28"/>
        <end position="48"/>
    </location>
</feature>
<sequence>MKLIKGGGKMTRLRYAFASVRYHKKSGYLLFLFYCLILTLSTFCLSLIQRQLNVIAAVKDRWNVFLQSFPSAKTSIFNQVQLWNKEVLKNYIFIGLFSILFFLIVFLLVNFKIQSQRKREIESLEFLGLKPYQMTLQFILELFLPLLYSFFTLITFALLFSNFFVSTINQSNDYILNQHDASMNKVALEVHSANQSQQAFLSFNQYSFLNVENHQTSLAELQLYLALIGSFLIISFSSILVSFISSFTYIHYLRKKI</sequence>
<feature type="transmembrane region" description="Helical" evidence="1">
    <location>
        <begin position="223"/>
        <end position="250"/>
    </location>
</feature>
<dbReference type="EMBL" id="NGJZ01000001">
    <property type="protein sequence ID" value="RSU08730.1"/>
    <property type="molecule type" value="Genomic_DNA"/>
</dbReference>
<organism evidence="2 3">
    <name type="scientific">Vagococcus entomophilus</name>
    <dbReference type="NCBI Taxonomy" id="1160095"/>
    <lineage>
        <taxon>Bacteria</taxon>
        <taxon>Bacillati</taxon>
        <taxon>Bacillota</taxon>
        <taxon>Bacilli</taxon>
        <taxon>Lactobacillales</taxon>
        <taxon>Enterococcaceae</taxon>
        <taxon>Vagococcus</taxon>
    </lineage>
</organism>
<accession>A0A430AKS9</accession>
<evidence type="ECO:0008006" key="4">
    <source>
        <dbReference type="Google" id="ProtNLM"/>
    </source>
</evidence>
<proteinExistence type="predicted"/>
<evidence type="ECO:0000313" key="3">
    <source>
        <dbReference type="Proteomes" id="UP000288669"/>
    </source>
</evidence>
<keyword evidence="1" id="KW-0472">Membrane</keyword>
<keyword evidence="1" id="KW-1133">Transmembrane helix</keyword>
<evidence type="ECO:0000256" key="1">
    <source>
        <dbReference type="SAM" id="Phobius"/>
    </source>
</evidence>
<protein>
    <recommendedName>
        <fullName evidence="4">ABC3 transporter permease protein domain-containing protein</fullName>
    </recommendedName>
</protein>
<feature type="transmembrane region" description="Helical" evidence="1">
    <location>
        <begin position="138"/>
        <end position="160"/>
    </location>
</feature>
<name>A0A430AKS9_9ENTE</name>
<dbReference type="AlphaFoldDB" id="A0A430AKS9"/>
<feature type="transmembrane region" description="Helical" evidence="1">
    <location>
        <begin position="91"/>
        <end position="111"/>
    </location>
</feature>
<evidence type="ECO:0000313" key="2">
    <source>
        <dbReference type="EMBL" id="RSU08730.1"/>
    </source>
</evidence>
<dbReference type="Proteomes" id="UP000288669">
    <property type="component" value="Unassembled WGS sequence"/>
</dbReference>